<sequence>MSITHVVLLHFKSALALKEVKDISERFLELEKTCIHPSTNKPYIIDARGGKDLSLNPPWASGPTHGFVFEFASLEDREYYVSKDPAHLAFVTDIKLVMEKITIVDFKTGEF</sequence>
<dbReference type="OMA" id="FEWKPTA"/>
<dbReference type="PANTHER" id="PTHR33178:SF10">
    <property type="entry name" value="STRESS-RESPONSE A_B BARREL DOMAIN-CONTAINING PROTEIN"/>
    <property type="match status" value="1"/>
</dbReference>
<dbReference type="STRING" id="1262450.S3CJ23"/>
<dbReference type="HOGENOM" id="CLU_080664_2_1_1"/>
<proteinExistence type="predicted"/>
<name>S3CJ23_OPHP1</name>
<dbReference type="Pfam" id="PF07876">
    <property type="entry name" value="Dabb"/>
    <property type="match status" value="1"/>
</dbReference>
<feature type="domain" description="Stress-response A/B barrel" evidence="2">
    <location>
        <begin position="3"/>
        <end position="106"/>
    </location>
</feature>
<evidence type="ECO:0000256" key="1">
    <source>
        <dbReference type="ARBA" id="ARBA00011738"/>
    </source>
</evidence>
<evidence type="ECO:0000313" key="3">
    <source>
        <dbReference type="EMBL" id="EPE06418.1"/>
    </source>
</evidence>
<dbReference type="SUPFAM" id="SSF54909">
    <property type="entry name" value="Dimeric alpha+beta barrel"/>
    <property type="match status" value="1"/>
</dbReference>
<dbReference type="AlphaFoldDB" id="S3CJ23"/>
<dbReference type="PROSITE" id="PS51502">
    <property type="entry name" value="S_R_A_B_BARREL"/>
    <property type="match status" value="1"/>
</dbReference>
<dbReference type="Proteomes" id="UP000016923">
    <property type="component" value="Unassembled WGS sequence"/>
</dbReference>
<dbReference type="InterPro" id="IPR011008">
    <property type="entry name" value="Dimeric_a/b-barrel"/>
</dbReference>
<accession>S3CJ23</accession>
<keyword evidence="4" id="KW-1185">Reference proteome</keyword>
<dbReference type="InterPro" id="IPR013097">
    <property type="entry name" value="Dabb"/>
</dbReference>
<dbReference type="SMART" id="SM00886">
    <property type="entry name" value="Dabb"/>
    <property type="match status" value="1"/>
</dbReference>
<protein>
    <submittedName>
        <fullName evidence="3">Stress responsive a b barrel domain protein</fullName>
    </submittedName>
</protein>
<dbReference type="PANTHER" id="PTHR33178">
    <property type="match status" value="1"/>
</dbReference>
<comment type="subunit">
    <text evidence="1">Homodimer.</text>
</comment>
<dbReference type="VEuPathDB" id="FungiDB:F503_02546"/>
<organism evidence="3 4">
    <name type="scientific">Ophiostoma piceae (strain UAMH 11346)</name>
    <name type="common">Sap stain fungus</name>
    <dbReference type="NCBI Taxonomy" id="1262450"/>
    <lineage>
        <taxon>Eukaryota</taxon>
        <taxon>Fungi</taxon>
        <taxon>Dikarya</taxon>
        <taxon>Ascomycota</taxon>
        <taxon>Pezizomycotina</taxon>
        <taxon>Sordariomycetes</taxon>
        <taxon>Sordariomycetidae</taxon>
        <taxon>Ophiostomatales</taxon>
        <taxon>Ophiostomataceae</taxon>
        <taxon>Ophiostoma</taxon>
    </lineage>
</organism>
<dbReference type="OrthoDB" id="1601230at2759"/>
<reference evidence="3 4" key="1">
    <citation type="journal article" date="2013" name="BMC Genomics">
        <title>The genome and transcriptome of the pine saprophyte Ophiostoma piceae, and a comparison with the bark beetle-associated pine pathogen Grosmannia clavigera.</title>
        <authorList>
            <person name="Haridas S."/>
            <person name="Wang Y."/>
            <person name="Lim L."/>
            <person name="Massoumi Alamouti S."/>
            <person name="Jackman S."/>
            <person name="Docking R."/>
            <person name="Robertson G."/>
            <person name="Birol I."/>
            <person name="Bohlmann J."/>
            <person name="Breuil C."/>
        </authorList>
    </citation>
    <scope>NUCLEOTIDE SEQUENCE [LARGE SCALE GENOMIC DNA]</scope>
    <source>
        <strain evidence="3 4">UAMH 11346</strain>
    </source>
</reference>
<dbReference type="InterPro" id="IPR044662">
    <property type="entry name" value="HS1/DABB1-like"/>
</dbReference>
<dbReference type="Gene3D" id="3.30.70.100">
    <property type="match status" value="1"/>
</dbReference>
<evidence type="ECO:0000313" key="4">
    <source>
        <dbReference type="Proteomes" id="UP000016923"/>
    </source>
</evidence>
<evidence type="ECO:0000259" key="2">
    <source>
        <dbReference type="PROSITE" id="PS51502"/>
    </source>
</evidence>
<gene>
    <name evidence="3" type="ORF">F503_02546</name>
</gene>
<dbReference type="EMBL" id="KE148153">
    <property type="protein sequence ID" value="EPE06418.1"/>
    <property type="molecule type" value="Genomic_DNA"/>
</dbReference>